<organism evidence="3 4">
    <name type="scientific">Thalassotalea euphylliae</name>
    <dbReference type="NCBI Taxonomy" id="1655234"/>
    <lineage>
        <taxon>Bacteria</taxon>
        <taxon>Pseudomonadati</taxon>
        <taxon>Pseudomonadota</taxon>
        <taxon>Gammaproteobacteria</taxon>
        <taxon>Alteromonadales</taxon>
        <taxon>Colwelliaceae</taxon>
        <taxon>Thalassotalea</taxon>
    </lineage>
</organism>
<dbReference type="PIRSF" id="PIRSF003180">
    <property type="entry name" value="DiGMPpdiest_YuxH"/>
    <property type="match status" value="1"/>
</dbReference>
<dbReference type="Gene3D" id="1.10.3210.10">
    <property type="entry name" value="Hypothetical protein af1432"/>
    <property type="match status" value="1"/>
</dbReference>
<dbReference type="Pfam" id="PF08668">
    <property type="entry name" value="HDOD"/>
    <property type="match status" value="1"/>
</dbReference>
<accession>A0A3E0TYJ4</accession>
<dbReference type="PANTHER" id="PTHR33525:SF4">
    <property type="entry name" value="CYCLIC DI-GMP PHOSPHODIESTERASE CDGJ"/>
    <property type="match status" value="1"/>
</dbReference>
<dbReference type="OrthoDB" id="9804751at2"/>
<dbReference type="PROSITE" id="PS50883">
    <property type="entry name" value="EAL"/>
    <property type="match status" value="1"/>
</dbReference>
<dbReference type="Pfam" id="PF00563">
    <property type="entry name" value="EAL"/>
    <property type="match status" value="1"/>
</dbReference>
<sequence length="382" mass="43236">MLFRDGNSNHFPNINPDQATSNILTNNHLTLGVEQVTGDLPAYINFHADTLIRHFPSFLDPKKIVIEILEDVPISKELLTACKSLKEQGYVLALDDHDFDPKWDVFLPYIDIIKVDVLSISILAVSRYVNRIRPYNKILLAEKVETAQQFEQLKLLGFSLFQGYFFAKPETLKQKKITTTKQNILELINQASHLTLDFDHISDIFSCDPGLTFKLLRFINSPTYGRSQQITSLKHALVYIGEAELKKFIALLALADLAEDKTSELMRMSLFRASFCEQIGQQLKDRDNPPKAFLTGLLSMIDGILDHDIASVVEILPIDPDIKSALLGETTYLTNYLDLAKHFEQGQWLHCESIAQQFGLSMDVCSTAHIEAMSWADSMLNV</sequence>
<name>A0A3E0TYJ4_9GAMM</name>
<evidence type="ECO:0000259" key="2">
    <source>
        <dbReference type="PROSITE" id="PS51833"/>
    </source>
</evidence>
<dbReference type="SUPFAM" id="SSF141868">
    <property type="entry name" value="EAL domain-like"/>
    <property type="match status" value="1"/>
</dbReference>
<gene>
    <name evidence="3" type="ORF">DXX93_20465</name>
</gene>
<reference evidence="3 4" key="1">
    <citation type="submission" date="2018-08" db="EMBL/GenBank/DDBJ databases">
        <title>Thalassotalea euphylliae genome.</title>
        <authorList>
            <person name="Summers S."/>
            <person name="Rice S.A."/>
            <person name="Freckelton M.L."/>
            <person name="Nedved B.T."/>
            <person name="Hadfield M.G."/>
        </authorList>
    </citation>
    <scope>NUCLEOTIDE SEQUENCE [LARGE SCALE GENOMIC DNA]</scope>
    <source>
        <strain evidence="3 4">H1</strain>
    </source>
</reference>
<dbReference type="InterPro" id="IPR035919">
    <property type="entry name" value="EAL_sf"/>
</dbReference>
<dbReference type="PROSITE" id="PS51833">
    <property type="entry name" value="HDOD"/>
    <property type="match status" value="1"/>
</dbReference>
<dbReference type="EMBL" id="QUOU01000001">
    <property type="protein sequence ID" value="REL29055.1"/>
    <property type="molecule type" value="Genomic_DNA"/>
</dbReference>
<dbReference type="Gene3D" id="3.20.20.450">
    <property type="entry name" value="EAL domain"/>
    <property type="match status" value="1"/>
</dbReference>
<dbReference type="InterPro" id="IPR014408">
    <property type="entry name" value="dGMP_Pdiesterase_EAL/HD-GYP"/>
</dbReference>
<dbReference type="AlphaFoldDB" id="A0A3E0TYJ4"/>
<evidence type="ECO:0000313" key="4">
    <source>
        <dbReference type="Proteomes" id="UP000256478"/>
    </source>
</evidence>
<dbReference type="PANTHER" id="PTHR33525">
    <property type="match status" value="1"/>
</dbReference>
<dbReference type="InterPro" id="IPR013976">
    <property type="entry name" value="HDOD"/>
</dbReference>
<evidence type="ECO:0000313" key="3">
    <source>
        <dbReference type="EMBL" id="REL29055.1"/>
    </source>
</evidence>
<dbReference type="InterPro" id="IPR001633">
    <property type="entry name" value="EAL_dom"/>
</dbReference>
<feature type="domain" description="EAL" evidence="1">
    <location>
        <begin position="1"/>
        <end position="183"/>
    </location>
</feature>
<dbReference type="InterPro" id="IPR052340">
    <property type="entry name" value="RNase_Y/CdgJ"/>
</dbReference>
<protein>
    <submittedName>
        <fullName evidence="3">HDOD domain-containing protein</fullName>
    </submittedName>
</protein>
<comment type="caution">
    <text evidence="3">The sequence shown here is derived from an EMBL/GenBank/DDBJ whole genome shotgun (WGS) entry which is preliminary data.</text>
</comment>
<dbReference type="Proteomes" id="UP000256478">
    <property type="component" value="Unassembled WGS sequence"/>
</dbReference>
<evidence type="ECO:0000259" key="1">
    <source>
        <dbReference type="PROSITE" id="PS50883"/>
    </source>
</evidence>
<dbReference type="SUPFAM" id="SSF109604">
    <property type="entry name" value="HD-domain/PDEase-like"/>
    <property type="match status" value="1"/>
</dbReference>
<proteinExistence type="predicted"/>
<feature type="domain" description="HDOD" evidence="2">
    <location>
        <begin position="177"/>
        <end position="364"/>
    </location>
</feature>